<evidence type="ECO:0000256" key="1">
    <source>
        <dbReference type="ARBA" id="ARBA00004141"/>
    </source>
</evidence>
<keyword evidence="5 6" id="KW-0472">Membrane</keyword>
<proteinExistence type="predicted"/>
<feature type="transmembrane region" description="Helical" evidence="6">
    <location>
        <begin position="125"/>
        <end position="143"/>
    </location>
</feature>
<dbReference type="EMBL" id="UYRV01113860">
    <property type="protein sequence ID" value="VDN28517.1"/>
    <property type="molecule type" value="Genomic_DNA"/>
</dbReference>
<keyword evidence="3" id="KW-0677">Repeat</keyword>
<evidence type="ECO:0000256" key="3">
    <source>
        <dbReference type="ARBA" id="ARBA00022737"/>
    </source>
</evidence>
<name>A0A3P7N188_CYLGO</name>
<keyword evidence="2 6" id="KW-0812">Transmembrane</keyword>
<evidence type="ECO:0000256" key="4">
    <source>
        <dbReference type="ARBA" id="ARBA00022989"/>
    </source>
</evidence>
<evidence type="ECO:0000256" key="6">
    <source>
        <dbReference type="SAM" id="Phobius"/>
    </source>
</evidence>
<dbReference type="InterPro" id="IPR001807">
    <property type="entry name" value="ClC"/>
</dbReference>
<evidence type="ECO:0000313" key="8">
    <source>
        <dbReference type="Proteomes" id="UP000271889"/>
    </source>
</evidence>
<dbReference type="InterPro" id="IPR050970">
    <property type="entry name" value="Cl_channel_volt-gated"/>
</dbReference>
<evidence type="ECO:0000256" key="5">
    <source>
        <dbReference type="ARBA" id="ARBA00023136"/>
    </source>
</evidence>
<dbReference type="PRINTS" id="PR00762">
    <property type="entry name" value="CLCHANNEL"/>
</dbReference>
<keyword evidence="8" id="KW-1185">Reference proteome</keyword>
<feature type="transmembrane region" description="Helical" evidence="6">
    <location>
        <begin position="64"/>
        <end position="85"/>
    </location>
</feature>
<gene>
    <name evidence="7" type="ORF">CGOC_LOCUS10985</name>
</gene>
<evidence type="ECO:0000256" key="2">
    <source>
        <dbReference type="ARBA" id="ARBA00022692"/>
    </source>
</evidence>
<dbReference type="SUPFAM" id="SSF81340">
    <property type="entry name" value="Clc chloride channel"/>
    <property type="match status" value="1"/>
</dbReference>
<dbReference type="AlphaFoldDB" id="A0A3P7N188"/>
<dbReference type="GO" id="GO:0005247">
    <property type="term" value="F:voltage-gated chloride channel activity"/>
    <property type="evidence" value="ECO:0007669"/>
    <property type="project" value="TreeGrafter"/>
</dbReference>
<comment type="subcellular location">
    <subcellularLocation>
        <location evidence="1">Membrane</location>
        <topology evidence="1">Multi-pass membrane protein</topology>
    </subcellularLocation>
</comment>
<feature type="non-terminal residue" evidence="7">
    <location>
        <position position="208"/>
    </location>
</feature>
<keyword evidence="4 6" id="KW-1133">Transmembrane helix</keyword>
<dbReference type="Pfam" id="PF00654">
    <property type="entry name" value="Voltage_CLC"/>
    <property type="match status" value="1"/>
</dbReference>
<dbReference type="InterPro" id="IPR014743">
    <property type="entry name" value="Cl-channel_core"/>
</dbReference>
<dbReference type="PANTHER" id="PTHR45720">
    <property type="entry name" value="CHLORIDE CHANNEL PROTEIN 2"/>
    <property type="match status" value="1"/>
</dbReference>
<protein>
    <submittedName>
        <fullName evidence="7">Uncharacterized protein</fullName>
    </submittedName>
</protein>
<reference evidence="7 8" key="1">
    <citation type="submission" date="2018-11" db="EMBL/GenBank/DDBJ databases">
        <authorList>
            <consortium name="Pathogen Informatics"/>
        </authorList>
    </citation>
    <scope>NUCLEOTIDE SEQUENCE [LARGE SCALE GENOMIC DNA]</scope>
</reference>
<evidence type="ECO:0000313" key="7">
    <source>
        <dbReference type="EMBL" id="VDN28517.1"/>
    </source>
</evidence>
<accession>A0A3P7N188</accession>
<organism evidence="7 8">
    <name type="scientific">Cylicostephanus goldi</name>
    <name type="common">Nematode worm</name>
    <dbReference type="NCBI Taxonomy" id="71465"/>
    <lineage>
        <taxon>Eukaryota</taxon>
        <taxon>Metazoa</taxon>
        <taxon>Ecdysozoa</taxon>
        <taxon>Nematoda</taxon>
        <taxon>Chromadorea</taxon>
        <taxon>Rhabditida</taxon>
        <taxon>Rhabditina</taxon>
        <taxon>Rhabditomorpha</taxon>
        <taxon>Strongyloidea</taxon>
        <taxon>Strongylidae</taxon>
        <taxon>Cylicostephanus</taxon>
    </lineage>
</organism>
<dbReference type="PANTHER" id="PTHR45720:SF5">
    <property type="entry name" value="CHLORIDE CHANNEL PROTEIN"/>
    <property type="match status" value="1"/>
</dbReference>
<sequence length="208" mass="22700">MCVAILTYPEGFGRYIAGQFTFRETLADFLANCSFTLANVSSHGCPPEMIAHWTGGTSGEFHPLLTLFCYFAVYYVLVAICVGLYLPAGIFVPCFVIGACGGRMIGEILIMWWPEGFRGLDGPQIYPGLYAVVAYGSALCLLCKNHVSTKSYRPLIYHENLDVSGAAAYTGAVTHSLSIAVIVCETTGQLCALLPVLVISIRKFYEFY</sequence>
<dbReference type="Gene3D" id="1.10.3080.10">
    <property type="entry name" value="Clc chloride channel"/>
    <property type="match status" value="1"/>
</dbReference>
<dbReference type="GO" id="GO:0005886">
    <property type="term" value="C:plasma membrane"/>
    <property type="evidence" value="ECO:0007669"/>
    <property type="project" value="TreeGrafter"/>
</dbReference>
<feature type="transmembrane region" description="Helical" evidence="6">
    <location>
        <begin position="90"/>
        <end position="113"/>
    </location>
</feature>
<dbReference type="Proteomes" id="UP000271889">
    <property type="component" value="Unassembled WGS sequence"/>
</dbReference>
<dbReference type="OrthoDB" id="4564at2759"/>